<dbReference type="AlphaFoldDB" id="A0A379AEW9"/>
<evidence type="ECO:0000313" key="3">
    <source>
        <dbReference type="Proteomes" id="UP000254640"/>
    </source>
</evidence>
<keyword evidence="1" id="KW-0812">Transmembrane</keyword>
<evidence type="ECO:0000256" key="1">
    <source>
        <dbReference type="SAM" id="Phobius"/>
    </source>
</evidence>
<feature type="transmembrane region" description="Helical" evidence="1">
    <location>
        <begin position="35"/>
        <end position="52"/>
    </location>
</feature>
<reference evidence="2 3" key="1">
    <citation type="submission" date="2018-06" db="EMBL/GenBank/DDBJ databases">
        <authorList>
            <consortium name="Pathogen Informatics"/>
            <person name="Doyle S."/>
        </authorList>
    </citation>
    <scope>NUCLEOTIDE SEQUENCE [LARGE SCALE GENOMIC DNA]</scope>
    <source>
        <strain evidence="2 3">NCTC9381</strain>
    </source>
</reference>
<proteinExistence type="predicted"/>
<sequence>MKRAILWLIQSFFYLLPAAVIVAGVYIFICFVPQYAALLSFAWVIVVSYVYIKFNRWY</sequence>
<keyword evidence="1" id="KW-1133">Transmembrane helix</keyword>
<dbReference type="Proteomes" id="UP000254640">
    <property type="component" value="Unassembled WGS sequence"/>
</dbReference>
<keyword evidence="1" id="KW-0472">Membrane</keyword>
<keyword evidence="3" id="KW-1185">Reference proteome</keyword>
<evidence type="ECO:0000313" key="2">
    <source>
        <dbReference type="EMBL" id="SUB16411.1"/>
    </source>
</evidence>
<feature type="transmembrane region" description="Helical" evidence="1">
    <location>
        <begin position="12"/>
        <end position="29"/>
    </location>
</feature>
<organism evidence="2 3">
    <name type="scientific">Enterobacter agglomerans</name>
    <name type="common">Erwinia herbicola</name>
    <name type="synonym">Pantoea agglomerans</name>
    <dbReference type="NCBI Taxonomy" id="549"/>
    <lineage>
        <taxon>Bacteria</taxon>
        <taxon>Pseudomonadati</taxon>
        <taxon>Pseudomonadota</taxon>
        <taxon>Gammaproteobacteria</taxon>
        <taxon>Enterobacterales</taxon>
        <taxon>Erwiniaceae</taxon>
        <taxon>Pantoea</taxon>
        <taxon>Pantoea agglomerans group</taxon>
    </lineage>
</organism>
<gene>
    <name evidence="2" type="ORF">NCTC9381_02317</name>
</gene>
<protein>
    <submittedName>
        <fullName evidence="2">Uncharacterized protein</fullName>
    </submittedName>
</protein>
<accession>A0A379AEW9</accession>
<dbReference type="EMBL" id="UGSO01000001">
    <property type="protein sequence ID" value="SUB16411.1"/>
    <property type="molecule type" value="Genomic_DNA"/>
</dbReference>
<name>A0A379AEW9_ENTAG</name>